<accession>A0A2Z7CP27</accession>
<name>A0A2Z7CP27_9LAMI</name>
<evidence type="ECO:0000313" key="3">
    <source>
        <dbReference type="EMBL" id="KZV46546.1"/>
    </source>
</evidence>
<keyword evidence="1" id="KW-0175">Coiled coil</keyword>
<evidence type="ECO:0000256" key="1">
    <source>
        <dbReference type="SAM" id="Coils"/>
    </source>
</evidence>
<feature type="compositionally biased region" description="Low complexity" evidence="2">
    <location>
        <begin position="33"/>
        <end position="43"/>
    </location>
</feature>
<feature type="region of interest" description="Disordered" evidence="2">
    <location>
        <begin position="1"/>
        <end position="48"/>
    </location>
</feature>
<evidence type="ECO:0000256" key="2">
    <source>
        <dbReference type="SAM" id="MobiDB-lite"/>
    </source>
</evidence>
<proteinExistence type="predicted"/>
<feature type="region of interest" description="Disordered" evidence="2">
    <location>
        <begin position="191"/>
        <end position="317"/>
    </location>
</feature>
<sequence>MRTRGDKRSSRKHDRKVLVAEESTKSWADTDSESSSSSSSSIDSEQEEVHCLMADQTSDDEVFDFSNIEFTREDLVNALNDMVKEYRKLSHSFEEIKAKNISLKNSLIESSSEELEDIDSLKTELSKLMIENDLLRNKSSELKAEVESLTKEMSSWNQSARALHKLQESKNQYTIELVWVSIVVKAVKEKQNSPKLNENGKASIGFQRPKNSKPSWLKNKLDKDKAKAGSKSFVPNQPRRNSRKAKYGWTKAQSRRDLSADNQSDVATTDVDKQDVAQAVASASPLVSRPTPEAPAGSTNYPVISSSPAGQQGVSTSYHSVLRPPAGQPVASDHKLVSRPPTDEPVVRVDAQLANLWRVGFIDSCTNSLYI</sequence>
<feature type="coiled-coil region" evidence="1">
    <location>
        <begin position="118"/>
        <end position="159"/>
    </location>
</feature>
<evidence type="ECO:0000313" key="4">
    <source>
        <dbReference type="Proteomes" id="UP000250235"/>
    </source>
</evidence>
<protein>
    <submittedName>
        <fullName evidence="3">Uncharacterized protein</fullName>
    </submittedName>
</protein>
<keyword evidence="4" id="KW-1185">Reference proteome</keyword>
<reference evidence="3 4" key="1">
    <citation type="journal article" date="2015" name="Proc. Natl. Acad. Sci. U.S.A.">
        <title>The resurrection genome of Boea hygrometrica: A blueprint for survival of dehydration.</title>
        <authorList>
            <person name="Xiao L."/>
            <person name="Yang G."/>
            <person name="Zhang L."/>
            <person name="Yang X."/>
            <person name="Zhao S."/>
            <person name="Ji Z."/>
            <person name="Zhou Q."/>
            <person name="Hu M."/>
            <person name="Wang Y."/>
            <person name="Chen M."/>
            <person name="Xu Y."/>
            <person name="Jin H."/>
            <person name="Xiao X."/>
            <person name="Hu G."/>
            <person name="Bao F."/>
            <person name="Hu Y."/>
            <person name="Wan P."/>
            <person name="Li L."/>
            <person name="Deng X."/>
            <person name="Kuang T."/>
            <person name="Xiang C."/>
            <person name="Zhu J.K."/>
            <person name="Oliver M.J."/>
            <person name="He Y."/>
        </authorList>
    </citation>
    <scope>NUCLEOTIDE SEQUENCE [LARGE SCALE GENOMIC DNA]</scope>
    <source>
        <strain evidence="4">cv. XS01</strain>
    </source>
</reference>
<dbReference type="EMBL" id="KQ995586">
    <property type="protein sequence ID" value="KZV46546.1"/>
    <property type="molecule type" value="Genomic_DNA"/>
</dbReference>
<feature type="compositionally biased region" description="Polar residues" evidence="2">
    <location>
        <begin position="297"/>
        <end position="317"/>
    </location>
</feature>
<dbReference type="Proteomes" id="UP000250235">
    <property type="component" value="Unassembled WGS sequence"/>
</dbReference>
<gene>
    <name evidence="3" type="ORF">F511_41097</name>
</gene>
<organism evidence="3 4">
    <name type="scientific">Dorcoceras hygrometricum</name>
    <dbReference type="NCBI Taxonomy" id="472368"/>
    <lineage>
        <taxon>Eukaryota</taxon>
        <taxon>Viridiplantae</taxon>
        <taxon>Streptophyta</taxon>
        <taxon>Embryophyta</taxon>
        <taxon>Tracheophyta</taxon>
        <taxon>Spermatophyta</taxon>
        <taxon>Magnoliopsida</taxon>
        <taxon>eudicotyledons</taxon>
        <taxon>Gunneridae</taxon>
        <taxon>Pentapetalae</taxon>
        <taxon>asterids</taxon>
        <taxon>lamiids</taxon>
        <taxon>Lamiales</taxon>
        <taxon>Gesneriaceae</taxon>
        <taxon>Didymocarpoideae</taxon>
        <taxon>Trichosporeae</taxon>
        <taxon>Loxocarpinae</taxon>
        <taxon>Dorcoceras</taxon>
    </lineage>
</organism>
<dbReference type="AlphaFoldDB" id="A0A2Z7CP27"/>